<dbReference type="RefSeq" id="WP_171820416.1">
    <property type="nucleotide sequence ID" value="NZ_CBTJ020000027.1"/>
</dbReference>
<gene>
    <name evidence="1" type="ORF">BN873_210124</name>
</gene>
<evidence type="ECO:0008006" key="3">
    <source>
        <dbReference type="Google" id="ProtNLM"/>
    </source>
</evidence>
<dbReference type="STRING" id="1400863.BN873_210124"/>
<dbReference type="EMBL" id="CBTJ020000027">
    <property type="protein sequence ID" value="CDI01903.1"/>
    <property type="molecule type" value="Genomic_DNA"/>
</dbReference>
<evidence type="ECO:0000313" key="2">
    <source>
        <dbReference type="Proteomes" id="UP000035760"/>
    </source>
</evidence>
<reference evidence="1" key="2">
    <citation type="submission" date="2014-03" db="EMBL/GenBank/DDBJ databases">
        <title>Candidatus Competibacter-lineage genomes retrieved from metagenomes reveal functional metabolic diversity.</title>
        <authorList>
            <person name="McIlroy S.J."/>
            <person name="Albertsen M."/>
            <person name="Andresen E.K."/>
            <person name="Saunders A.M."/>
            <person name="Kristiansen R."/>
            <person name="Stokholm-Bjerregaard M."/>
            <person name="Nielsen K.L."/>
            <person name="Nielsen P.H."/>
        </authorList>
    </citation>
    <scope>NUCLEOTIDE SEQUENCE</scope>
    <source>
        <strain evidence="1">Run_A_D11</strain>
    </source>
</reference>
<reference evidence="1" key="1">
    <citation type="submission" date="2013-07" db="EMBL/GenBank/DDBJ databases">
        <authorList>
            <person name="McIlroy S."/>
        </authorList>
    </citation>
    <scope>NUCLEOTIDE SEQUENCE [LARGE SCALE GENOMIC DNA]</scope>
    <source>
        <strain evidence="1">Run_A_D11</strain>
    </source>
</reference>
<accession>W6MCD2</accession>
<name>W6MCD2_9GAMM</name>
<evidence type="ECO:0000313" key="1">
    <source>
        <dbReference type="EMBL" id="CDI01903.1"/>
    </source>
</evidence>
<organism evidence="1 2">
    <name type="scientific">Candidatus Competibacter denitrificans Run_A_D11</name>
    <dbReference type="NCBI Taxonomy" id="1400863"/>
    <lineage>
        <taxon>Bacteria</taxon>
        <taxon>Pseudomonadati</taxon>
        <taxon>Pseudomonadota</taxon>
        <taxon>Gammaproteobacteria</taxon>
        <taxon>Candidatus Competibacteraceae</taxon>
        <taxon>Candidatus Competibacter</taxon>
    </lineage>
</organism>
<proteinExistence type="predicted"/>
<protein>
    <recommendedName>
        <fullName evidence="3">PAS domain-containing protein</fullName>
    </recommendedName>
</protein>
<dbReference type="Proteomes" id="UP000035760">
    <property type="component" value="Unassembled WGS sequence"/>
</dbReference>
<keyword evidence="2" id="KW-1185">Reference proteome</keyword>
<comment type="caution">
    <text evidence="1">The sequence shown here is derived from an EMBL/GenBank/DDBJ whole genome shotgun (WGS) entry which is preliminary data.</text>
</comment>
<sequence length="57" mass="6439">MRHDLKSLSLPFSALDWAMFESHRAIKLLIDPESGCIVQANPAACEFYQLGVTQLKF</sequence>
<dbReference type="AlphaFoldDB" id="W6MCD2"/>